<evidence type="ECO:0000313" key="2">
    <source>
        <dbReference type="EMBL" id="WIV17637.1"/>
    </source>
</evidence>
<keyword evidence="1" id="KW-0472">Membrane</keyword>
<dbReference type="RefSeq" id="WP_285742263.1">
    <property type="nucleotide sequence ID" value="NZ_CP127162.1"/>
</dbReference>
<reference evidence="2 3" key="1">
    <citation type="submission" date="2023-06" db="EMBL/GenBank/DDBJ databases">
        <title>Paenibacillus polygonum sp. nov., an endophytic bacterium, isolated from Polygonum lapathifolium L. in Nanji Wetland National Nature Reserve, South of Poyang Lake, Jiangxi Province, China.</title>
        <authorList>
            <person name="Yu Z."/>
        </authorList>
    </citation>
    <scope>NUCLEOTIDE SEQUENCE [LARGE SCALE GENOMIC DNA]</scope>
    <source>
        <strain evidence="2 3">C31</strain>
    </source>
</reference>
<evidence type="ECO:0000256" key="1">
    <source>
        <dbReference type="SAM" id="Phobius"/>
    </source>
</evidence>
<keyword evidence="3" id="KW-1185">Reference proteome</keyword>
<proteinExistence type="predicted"/>
<name>A0ABY8WZN5_9BACL</name>
<evidence type="ECO:0000313" key="3">
    <source>
        <dbReference type="Proteomes" id="UP001236415"/>
    </source>
</evidence>
<dbReference type="EMBL" id="CP127162">
    <property type="protein sequence ID" value="WIV17637.1"/>
    <property type="molecule type" value="Genomic_DNA"/>
</dbReference>
<sequence>MLWFELQELHDFIPYLVSIGLIFAVTCISLLHLSGELRRLGVQGEAVWPEYVPEPMPSDADIFVTSVILLLRRYKISPDDDSDKYHSSLLNDVKHNNEEDIHDKDKRILSYSKTDGADLRYTSKFTSGVFTFGLQL</sequence>
<protein>
    <submittedName>
        <fullName evidence="2">Uncharacterized protein</fullName>
    </submittedName>
</protein>
<dbReference type="Proteomes" id="UP001236415">
    <property type="component" value="Chromosome"/>
</dbReference>
<organism evidence="2 3">
    <name type="scientific">Paenibacillus polygoni</name>
    <dbReference type="NCBI Taxonomy" id="3050112"/>
    <lineage>
        <taxon>Bacteria</taxon>
        <taxon>Bacillati</taxon>
        <taxon>Bacillota</taxon>
        <taxon>Bacilli</taxon>
        <taxon>Bacillales</taxon>
        <taxon>Paenibacillaceae</taxon>
        <taxon>Paenibacillus</taxon>
    </lineage>
</organism>
<gene>
    <name evidence="2" type="ORF">QPK24_14530</name>
</gene>
<keyword evidence="1" id="KW-1133">Transmembrane helix</keyword>
<accession>A0ABY8WZN5</accession>
<keyword evidence="1" id="KW-0812">Transmembrane</keyword>
<feature type="transmembrane region" description="Helical" evidence="1">
    <location>
        <begin position="12"/>
        <end position="33"/>
    </location>
</feature>